<feature type="region of interest" description="Disordered" evidence="1">
    <location>
        <begin position="1"/>
        <end position="23"/>
    </location>
</feature>
<dbReference type="STRING" id="28442.SAMN05443574_12319"/>
<dbReference type="EMBL" id="FNOF01000023">
    <property type="protein sequence ID" value="SDX26755.1"/>
    <property type="molecule type" value="Genomic_DNA"/>
</dbReference>
<organism evidence="2 3">
    <name type="scientific">Haloarcula vallismortis</name>
    <name type="common">Halobacterium vallismortis</name>
    <dbReference type="NCBI Taxonomy" id="28442"/>
    <lineage>
        <taxon>Archaea</taxon>
        <taxon>Methanobacteriati</taxon>
        <taxon>Methanobacteriota</taxon>
        <taxon>Stenosarchaea group</taxon>
        <taxon>Halobacteria</taxon>
        <taxon>Halobacteriales</taxon>
        <taxon>Haloarculaceae</taxon>
        <taxon>Haloarcula</taxon>
    </lineage>
</organism>
<sequence length="68" mass="7703">MSDADTAPSTGSSGSDVDDDVARINMRIPQGKYEWLQEELDSFTSDTARFQYLIQFYSDHKEDDTDCS</sequence>
<reference evidence="2 3" key="1">
    <citation type="submission" date="2016-10" db="EMBL/GenBank/DDBJ databases">
        <authorList>
            <person name="de Groot N.N."/>
        </authorList>
    </citation>
    <scope>NUCLEOTIDE SEQUENCE [LARGE SCALE GENOMIC DNA]</scope>
    <source>
        <strain evidence="2 3">DSM 3756</strain>
    </source>
</reference>
<dbReference type="AlphaFoldDB" id="A0A1H3AB14"/>
<protein>
    <submittedName>
        <fullName evidence="2">Uncharacterized protein</fullName>
    </submittedName>
</protein>
<name>A0A1H3AB14_HALVA</name>
<evidence type="ECO:0000256" key="1">
    <source>
        <dbReference type="SAM" id="MobiDB-lite"/>
    </source>
</evidence>
<gene>
    <name evidence="2" type="ORF">SAMN05443574_12319</name>
</gene>
<dbReference type="RefSeq" id="WP_004517784.1">
    <property type="nucleotide sequence ID" value="NZ_FNOF01000023.1"/>
</dbReference>
<accession>A0A1H3AB14</accession>
<proteinExistence type="predicted"/>
<dbReference type="Proteomes" id="UP000182573">
    <property type="component" value="Unassembled WGS sequence"/>
</dbReference>
<evidence type="ECO:0000313" key="3">
    <source>
        <dbReference type="Proteomes" id="UP000182573"/>
    </source>
</evidence>
<evidence type="ECO:0000313" key="2">
    <source>
        <dbReference type="EMBL" id="SDX26755.1"/>
    </source>
</evidence>